<protein>
    <submittedName>
        <fullName evidence="2">Uncharacterized protein</fullName>
    </submittedName>
</protein>
<dbReference type="KEGG" id="llu:AKJ09_03486"/>
<evidence type="ECO:0000256" key="1">
    <source>
        <dbReference type="SAM" id="MobiDB-lite"/>
    </source>
</evidence>
<dbReference type="AlphaFoldDB" id="A0A0K1PTI4"/>
<dbReference type="Proteomes" id="UP000064967">
    <property type="component" value="Chromosome"/>
</dbReference>
<feature type="compositionally biased region" description="Gly residues" evidence="1">
    <location>
        <begin position="26"/>
        <end position="36"/>
    </location>
</feature>
<accession>A0A0K1PTI4</accession>
<keyword evidence="3" id="KW-1185">Reference proteome</keyword>
<dbReference type="EMBL" id="CP012333">
    <property type="protein sequence ID" value="AKU96822.1"/>
    <property type="molecule type" value="Genomic_DNA"/>
</dbReference>
<name>A0A0K1PTI4_9BACT</name>
<evidence type="ECO:0000313" key="2">
    <source>
        <dbReference type="EMBL" id="AKU96822.1"/>
    </source>
</evidence>
<reference evidence="2 3" key="1">
    <citation type="submission" date="2015-08" db="EMBL/GenBank/DDBJ databases">
        <authorList>
            <person name="Babu N.S."/>
            <person name="Beckwith C.J."/>
            <person name="Beseler K.G."/>
            <person name="Brison A."/>
            <person name="Carone J.V."/>
            <person name="Caskin T.P."/>
            <person name="Diamond M."/>
            <person name="Durham M.E."/>
            <person name="Foxe J.M."/>
            <person name="Go M."/>
            <person name="Henderson B.A."/>
            <person name="Jones I.B."/>
            <person name="McGettigan J.A."/>
            <person name="Micheletti S.J."/>
            <person name="Nasrallah M.E."/>
            <person name="Ortiz D."/>
            <person name="Piller C.R."/>
            <person name="Privatt S.R."/>
            <person name="Schneider S.L."/>
            <person name="Sharp S."/>
            <person name="Smith T.C."/>
            <person name="Stanton J.D."/>
            <person name="Ullery H.E."/>
            <person name="Wilson R.J."/>
            <person name="Serrano M.G."/>
            <person name="Buck G."/>
            <person name="Lee V."/>
            <person name="Wang Y."/>
            <person name="Carvalho R."/>
            <person name="Voegtly L."/>
            <person name="Shi R."/>
            <person name="Duckworth R."/>
            <person name="Johnson A."/>
            <person name="Loviza R."/>
            <person name="Walstead R."/>
            <person name="Shah Z."/>
            <person name="Kiflezghi M."/>
            <person name="Wade K."/>
            <person name="Ball S.L."/>
            <person name="Bradley K.W."/>
            <person name="Asai D.J."/>
            <person name="Bowman C.A."/>
            <person name="Russell D.A."/>
            <person name="Pope W.H."/>
            <person name="Jacobs-Sera D."/>
            <person name="Hendrix R.W."/>
            <person name="Hatfull G.F."/>
        </authorList>
    </citation>
    <scope>NUCLEOTIDE SEQUENCE [LARGE SCALE GENOMIC DNA]</scope>
    <source>
        <strain evidence="2 3">DSM 27648</strain>
    </source>
</reference>
<gene>
    <name evidence="2" type="ORF">AKJ09_03486</name>
</gene>
<proteinExistence type="predicted"/>
<feature type="region of interest" description="Disordered" evidence="1">
    <location>
        <begin position="14"/>
        <end position="93"/>
    </location>
</feature>
<dbReference type="STRING" id="1391654.AKJ09_03486"/>
<sequence length="93" mass="8692">MCLAAFVGVQACATDGELNPQPLPPGGGDKNGGSGDFGADPSSPGASVDAGTATGEPADAEADCPDAGQTLDTDGGEEAGPLVDPDASCGDGG</sequence>
<organism evidence="2 3">
    <name type="scientific">Labilithrix luteola</name>
    <dbReference type="NCBI Taxonomy" id="1391654"/>
    <lineage>
        <taxon>Bacteria</taxon>
        <taxon>Pseudomonadati</taxon>
        <taxon>Myxococcota</taxon>
        <taxon>Polyangia</taxon>
        <taxon>Polyangiales</taxon>
        <taxon>Labilitrichaceae</taxon>
        <taxon>Labilithrix</taxon>
    </lineage>
</organism>
<evidence type="ECO:0000313" key="3">
    <source>
        <dbReference type="Proteomes" id="UP000064967"/>
    </source>
</evidence>